<protein>
    <submittedName>
        <fullName evidence="1">Uncharacterized protein</fullName>
    </submittedName>
</protein>
<evidence type="ECO:0000313" key="2">
    <source>
        <dbReference type="Proteomes" id="UP000077143"/>
    </source>
</evidence>
<reference evidence="1 2" key="1">
    <citation type="submission" date="2016-05" db="EMBL/GenBank/DDBJ databases">
        <title>Complete genome sequence of a phthalic acid esters degrading Mycobacterium sp. YC-RL4.</title>
        <authorList>
            <person name="Ren L."/>
            <person name="Fan S."/>
            <person name="Ruth N."/>
            <person name="Jia Y."/>
            <person name="Wang J."/>
            <person name="Qiao C."/>
        </authorList>
    </citation>
    <scope>NUCLEOTIDE SEQUENCE [LARGE SCALE GENOMIC DNA]</scope>
    <source>
        <strain evidence="1 2">YC-RL4</strain>
    </source>
</reference>
<dbReference type="KEGG" id="madi:A7U43_22550"/>
<evidence type="ECO:0000313" key="1">
    <source>
        <dbReference type="EMBL" id="ANE83165.1"/>
    </source>
</evidence>
<sequence length="61" mass="6834">MGERLSTGFEDAGWDFAPWDEEPHFSPGELSIVLDPLLTAAEAAERVGCAKRDVLRLRRTF</sequence>
<dbReference type="AlphaFoldDB" id="A0A172UVW5"/>
<dbReference type="RefSeq" id="WP_068003460.1">
    <property type="nucleotide sequence ID" value="NZ_CP015596.1"/>
</dbReference>
<organism evidence="1 2">
    <name type="scientific">Mycobacterium adipatum</name>
    <dbReference type="NCBI Taxonomy" id="1682113"/>
    <lineage>
        <taxon>Bacteria</taxon>
        <taxon>Bacillati</taxon>
        <taxon>Actinomycetota</taxon>
        <taxon>Actinomycetes</taxon>
        <taxon>Mycobacteriales</taxon>
        <taxon>Mycobacteriaceae</taxon>
        <taxon>Mycobacterium</taxon>
    </lineage>
</organism>
<keyword evidence="2" id="KW-1185">Reference proteome</keyword>
<proteinExistence type="predicted"/>
<dbReference type="Proteomes" id="UP000077143">
    <property type="component" value="Chromosome"/>
</dbReference>
<dbReference type="STRING" id="1682113.A7U43_22550"/>
<name>A0A172UVW5_9MYCO</name>
<gene>
    <name evidence="1" type="ORF">A7U43_22550</name>
</gene>
<accession>A0A172UVW5</accession>
<dbReference type="EMBL" id="CP015596">
    <property type="protein sequence ID" value="ANE83165.1"/>
    <property type="molecule type" value="Genomic_DNA"/>
</dbReference>
<dbReference type="OrthoDB" id="4735925at2"/>